<accession>L7ECJ1</accession>
<comment type="caution">
    <text evidence="1">The sequence shown here is derived from an EMBL/GenBank/DDBJ whole genome shotgun (WGS) entry which is preliminary data.</text>
</comment>
<dbReference type="AlphaFoldDB" id="L7ECJ1"/>
<evidence type="ECO:0000313" key="2">
    <source>
        <dbReference type="Proteomes" id="UP000010932"/>
    </source>
</evidence>
<evidence type="ECO:0000313" key="1">
    <source>
        <dbReference type="EMBL" id="ELP57170.1"/>
    </source>
</evidence>
<gene>
    <name evidence="1" type="ORF">O53_1782</name>
</gene>
<dbReference type="EMBL" id="ANKQ01000001">
    <property type="protein sequence ID" value="ELP57170.1"/>
    <property type="molecule type" value="Genomic_DNA"/>
</dbReference>
<reference evidence="1 2" key="1">
    <citation type="journal article" date="2013" name="Genome Announc.">
        <title>Whole-Genome Sequence of Microcystis aeruginosa TAIHU98, a Nontoxic Bloom-Forming Strain Isolated from Taihu Lake, China.</title>
        <authorList>
            <person name="Yang C."/>
            <person name="Zhang W."/>
            <person name="Ren M."/>
            <person name="Song L."/>
            <person name="Li T."/>
            <person name="Zhao J."/>
        </authorList>
    </citation>
    <scope>NUCLEOTIDE SEQUENCE [LARGE SCALE GENOMIC DNA]</scope>
    <source>
        <strain evidence="1 2">TAIHU98</strain>
    </source>
</reference>
<dbReference type="Proteomes" id="UP000010932">
    <property type="component" value="Unassembled WGS sequence"/>
</dbReference>
<proteinExistence type="predicted"/>
<organism evidence="1 2">
    <name type="scientific">Microcystis aeruginosa TAIHU98</name>
    <dbReference type="NCBI Taxonomy" id="1134457"/>
    <lineage>
        <taxon>Bacteria</taxon>
        <taxon>Bacillati</taxon>
        <taxon>Cyanobacteriota</taxon>
        <taxon>Cyanophyceae</taxon>
        <taxon>Oscillatoriophycideae</taxon>
        <taxon>Chroococcales</taxon>
        <taxon>Microcystaceae</taxon>
        <taxon>Microcystis</taxon>
    </lineage>
</organism>
<protein>
    <submittedName>
        <fullName evidence="1">Uncharacterized protein</fullName>
    </submittedName>
</protein>
<sequence length="49" mass="5783">MVKNVVCFLFITGYKISKPARIKLMIEINSYAKNYHYLVKIFSIDANKR</sequence>
<name>L7ECJ1_MICAE</name>
<dbReference type="PATRIC" id="fig|1134457.3.peg.620"/>